<dbReference type="CDD" id="cd07903">
    <property type="entry name" value="Adenylation_DNA_ligase_IV"/>
    <property type="match status" value="1"/>
</dbReference>
<dbReference type="PROSITE" id="PS50160">
    <property type="entry name" value="DNA_LIGASE_A3"/>
    <property type="match status" value="1"/>
</dbReference>
<dbReference type="InterPro" id="IPR001357">
    <property type="entry name" value="BRCT_dom"/>
</dbReference>
<evidence type="ECO:0000256" key="9">
    <source>
        <dbReference type="ARBA" id="ARBA00022840"/>
    </source>
</evidence>
<sequence>MAADVLFDDIVGVFNKIGRTSNLKSKQANFQKSFDAWKQGCNNLSGYCKRISNFLGESPTEMTSILRFFVSDYERFRKFDMGPTKLASFLAKTFHDVRADYVAEISKDSTKAARQLAEKISEEYRTENDESAVIKVSDLNEFLDFLAEGPMDDQKKRDRMSKLVKKCSEDELEWIFNIILRNVESALGAPSNKILDWVSPSACAIWDQTHDLKAVLKGKLVEKEESGEMDADGDEHLFKIWTPMLLQKQKRGDWYASIEKFGGPKFFLQVKFDGENVLLHKKGNEYRWFTRNNNDFSKEYGDSSMAIGKLSSRIHSFFNKECESAIFNCELMLWDKKTKRLCRHNDASTTSDAQVLSFRHVKPDDNQQLTVVLFDLLYLNGKPLFGAPLHQRLEMLKIAPLKKEREDTIFVAKYEEASRKEEIQKFFEAAMQNNEEGIVVKRADSVYVKGQRSATNGWFKLKPSASKDCDLDLALVAIHPRAGRNGKTLYRFAAFDEKSGKFKLCLGCSYGLTRETHEAIGFECGQLLEEAPEELTFYGKRPNKISRGDGGYIDFERWQVIKITSNGVRNGKLVDPVMREWRVDKPVDQCNTWEEFSDYSTKVQDCKLGDNVRDSDDEESEEKKPDPLKVEKITRKAIHQTAPVRLKRAKLESSLSGVEVAVLQGTSETIRRKCEEILKHFDAVVVKGITPSTQLCIATAPKPTHPKTAQAIAANTCTVLKPAWLERCNTDDLIQPWTDSEVFHVVDGGFQIQN</sequence>
<dbReference type="Gene3D" id="1.10.3260.10">
    <property type="entry name" value="DNA ligase, ATP-dependent, N-terminal domain"/>
    <property type="match status" value="1"/>
</dbReference>
<feature type="domain" description="BRCT" evidence="17">
    <location>
        <begin position="650"/>
        <end position="728"/>
    </location>
</feature>
<evidence type="ECO:0000256" key="11">
    <source>
        <dbReference type="ARBA" id="ARBA00023172"/>
    </source>
</evidence>
<dbReference type="FunFam" id="3.30.470.30:FF:000035">
    <property type="entry name" value="CRE-LIG-4 protein"/>
    <property type="match status" value="1"/>
</dbReference>
<evidence type="ECO:0000259" key="16">
    <source>
        <dbReference type="PROSITE" id="PS50160"/>
    </source>
</evidence>
<dbReference type="STRING" id="31234.E3MWG0"/>
<dbReference type="GO" id="GO:0003677">
    <property type="term" value="F:DNA binding"/>
    <property type="evidence" value="ECO:0007669"/>
    <property type="project" value="InterPro"/>
</dbReference>
<gene>
    <name evidence="18" type="primary">Cre-lig-4</name>
    <name evidence="18" type="ORF">CRE_01184</name>
</gene>
<dbReference type="Gene3D" id="3.30.470.30">
    <property type="entry name" value="DNA ligase/mRNA capping enzyme"/>
    <property type="match status" value="1"/>
</dbReference>
<evidence type="ECO:0000256" key="5">
    <source>
        <dbReference type="ARBA" id="ARBA00022723"/>
    </source>
</evidence>
<keyword evidence="13" id="KW-0539">Nucleus</keyword>
<dbReference type="InterPro" id="IPR036599">
    <property type="entry name" value="DNA_ligase_N_sf"/>
</dbReference>
<dbReference type="GO" id="GO:0006310">
    <property type="term" value="P:DNA recombination"/>
    <property type="evidence" value="ECO:0007669"/>
    <property type="project" value="UniProtKB-KW"/>
</dbReference>
<dbReference type="GO" id="GO:0005524">
    <property type="term" value="F:ATP binding"/>
    <property type="evidence" value="ECO:0007669"/>
    <property type="project" value="UniProtKB-KW"/>
</dbReference>
<dbReference type="Gene3D" id="3.40.50.10190">
    <property type="entry name" value="BRCT domain"/>
    <property type="match status" value="1"/>
</dbReference>
<evidence type="ECO:0000256" key="14">
    <source>
        <dbReference type="ARBA" id="ARBA00030676"/>
    </source>
</evidence>
<dbReference type="eggNOG" id="KOG0966">
    <property type="taxonomic scope" value="Eukaryota"/>
</dbReference>
<evidence type="ECO:0000256" key="3">
    <source>
        <dbReference type="ARBA" id="ARBA00007572"/>
    </source>
</evidence>
<proteinExistence type="inferred from homology"/>
<dbReference type="Gene3D" id="2.40.50.140">
    <property type="entry name" value="Nucleic acid-binding proteins"/>
    <property type="match status" value="1"/>
</dbReference>
<dbReference type="InParanoid" id="E3MWG0"/>
<dbReference type="PANTHER" id="PTHR45997">
    <property type="entry name" value="DNA LIGASE 4"/>
    <property type="match status" value="1"/>
</dbReference>
<keyword evidence="12" id="KW-0234">DNA repair</keyword>
<dbReference type="Pfam" id="PF01068">
    <property type="entry name" value="DNA_ligase_A_M"/>
    <property type="match status" value="1"/>
</dbReference>
<comment type="cofactor">
    <cofactor evidence="1">
        <name>Mg(2+)</name>
        <dbReference type="ChEBI" id="CHEBI:18420"/>
    </cofactor>
</comment>
<evidence type="ECO:0000256" key="12">
    <source>
        <dbReference type="ARBA" id="ARBA00023204"/>
    </source>
</evidence>
<keyword evidence="11" id="KW-0233">DNA recombination</keyword>
<keyword evidence="10" id="KW-0460">Magnesium</keyword>
<keyword evidence="4" id="KW-0436">Ligase</keyword>
<dbReference type="OrthoDB" id="206088at2759"/>
<evidence type="ECO:0000256" key="10">
    <source>
        <dbReference type="ARBA" id="ARBA00022842"/>
    </source>
</evidence>
<keyword evidence="6" id="KW-0677">Repeat</keyword>
<evidence type="ECO:0000256" key="15">
    <source>
        <dbReference type="ARBA" id="ARBA00031942"/>
    </source>
</evidence>
<evidence type="ECO:0000259" key="17">
    <source>
        <dbReference type="PROSITE" id="PS50172"/>
    </source>
</evidence>
<evidence type="ECO:0000256" key="8">
    <source>
        <dbReference type="ARBA" id="ARBA00022763"/>
    </source>
</evidence>
<dbReference type="InterPro" id="IPR012308">
    <property type="entry name" value="DNA_ligase_ATP-dep_N"/>
</dbReference>
<dbReference type="InterPro" id="IPR029710">
    <property type="entry name" value="LIG4"/>
</dbReference>
<keyword evidence="5" id="KW-0479">Metal-binding</keyword>
<evidence type="ECO:0000313" key="18">
    <source>
        <dbReference type="EMBL" id="EFP10622.1"/>
    </source>
</evidence>
<protein>
    <recommendedName>
        <fullName evidence="15">DNA ligase IV</fullName>
    </recommendedName>
    <alternativeName>
        <fullName evidence="14">Polydeoxyribonucleotide synthase [ATP] 4</fullName>
    </alternativeName>
</protein>
<dbReference type="GO" id="GO:0003910">
    <property type="term" value="F:DNA ligase (ATP) activity"/>
    <property type="evidence" value="ECO:0007669"/>
    <property type="project" value="InterPro"/>
</dbReference>
<dbReference type="AlphaFoldDB" id="E3MWG0"/>
<dbReference type="SUPFAM" id="SSF52113">
    <property type="entry name" value="BRCT domain"/>
    <property type="match status" value="1"/>
</dbReference>
<dbReference type="PANTHER" id="PTHR45997:SF1">
    <property type="entry name" value="DNA LIGASE 4"/>
    <property type="match status" value="1"/>
</dbReference>
<organism evidence="19">
    <name type="scientific">Caenorhabditis remanei</name>
    <name type="common">Caenorhabditis vulgaris</name>
    <dbReference type="NCBI Taxonomy" id="31234"/>
    <lineage>
        <taxon>Eukaryota</taxon>
        <taxon>Metazoa</taxon>
        <taxon>Ecdysozoa</taxon>
        <taxon>Nematoda</taxon>
        <taxon>Chromadorea</taxon>
        <taxon>Rhabditida</taxon>
        <taxon>Rhabditina</taxon>
        <taxon>Rhabditomorpha</taxon>
        <taxon>Rhabditoidea</taxon>
        <taxon>Rhabditidae</taxon>
        <taxon>Peloderinae</taxon>
        <taxon>Caenorhabditis</taxon>
    </lineage>
</organism>
<dbReference type="Proteomes" id="UP000008281">
    <property type="component" value="Unassembled WGS sequence"/>
</dbReference>
<dbReference type="InterPro" id="IPR044125">
    <property type="entry name" value="Adenylation_DNA_ligase_IV"/>
</dbReference>
<keyword evidence="7" id="KW-0547">Nucleotide-binding</keyword>
<dbReference type="GO" id="GO:0005958">
    <property type="term" value="C:DNA-dependent protein kinase-DNA ligase 4 complex"/>
    <property type="evidence" value="ECO:0007669"/>
    <property type="project" value="TreeGrafter"/>
</dbReference>
<dbReference type="GO" id="GO:0032807">
    <property type="term" value="C:DNA ligase IV complex"/>
    <property type="evidence" value="ECO:0007669"/>
    <property type="project" value="TreeGrafter"/>
</dbReference>
<evidence type="ECO:0000256" key="2">
    <source>
        <dbReference type="ARBA" id="ARBA00004123"/>
    </source>
</evidence>
<reference evidence="18" key="1">
    <citation type="submission" date="2007-07" db="EMBL/GenBank/DDBJ databases">
        <title>PCAP assembly of the Caenorhabditis remanei genome.</title>
        <authorList>
            <consortium name="The Caenorhabditis remanei Sequencing Consortium"/>
            <person name="Wilson R.K."/>
        </authorList>
    </citation>
    <scope>NUCLEOTIDE SEQUENCE [LARGE SCALE GENOMIC DNA]</scope>
    <source>
        <strain evidence="18">PB4641</strain>
    </source>
</reference>
<evidence type="ECO:0000313" key="19">
    <source>
        <dbReference type="Proteomes" id="UP000008281"/>
    </source>
</evidence>
<dbReference type="GO" id="GO:0006297">
    <property type="term" value="P:nucleotide-excision repair, DNA gap filling"/>
    <property type="evidence" value="ECO:0007669"/>
    <property type="project" value="TreeGrafter"/>
</dbReference>
<evidence type="ECO:0000256" key="13">
    <source>
        <dbReference type="ARBA" id="ARBA00023242"/>
    </source>
</evidence>
<evidence type="ECO:0000256" key="6">
    <source>
        <dbReference type="ARBA" id="ARBA00022737"/>
    </source>
</evidence>
<evidence type="ECO:0000256" key="7">
    <source>
        <dbReference type="ARBA" id="ARBA00022741"/>
    </source>
</evidence>
<dbReference type="InterPro" id="IPR012310">
    <property type="entry name" value="DNA_ligase_ATP-dep_cent"/>
</dbReference>
<dbReference type="InterPro" id="IPR012340">
    <property type="entry name" value="NA-bd_OB-fold"/>
</dbReference>
<keyword evidence="19" id="KW-1185">Reference proteome</keyword>
<comment type="similarity">
    <text evidence="3">Belongs to the ATP-dependent DNA ligase family.</text>
</comment>
<dbReference type="SUPFAM" id="SSF56091">
    <property type="entry name" value="DNA ligase/mRNA capping enzyme, catalytic domain"/>
    <property type="match status" value="1"/>
</dbReference>
<dbReference type="FunFam" id="1.10.3260.10:FF:000022">
    <property type="entry name" value="Protein CBR-LIG-4"/>
    <property type="match status" value="1"/>
</dbReference>
<dbReference type="GO" id="GO:0046872">
    <property type="term" value="F:metal ion binding"/>
    <property type="evidence" value="ECO:0007669"/>
    <property type="project" value="UniProtKB-KW"/>
</dbReference>
<dbReference type="Pfam" id="PF04675">
    <property type="entry name" value="DNA_ligase_A_N"/>
    <property type="match status" value="1"/>
</dbReference>
<accession>E3MWG0</accession>
<comment type="subcellular location">
    <subcellularLocation>
        <location evidence="2">Nucleus</location>
    </subcellularLocation>
</comment>
<evidence type="ECO:0000256" key="4">
    <source>
        <dbReference type="ARBA" id="ARBA00022598"/>
    </source>
</evidence>
<dbReference type="FunCoup" id="E3MWG0">
    <property type="interactions" value="1178"/>
</dbReference>
<dbReference type="InterPro" id="IPR036420">
    <property type="entry name" value="BRCT_dom_sf"/>
</dbReference>
<keyword evidence="9" id="KW-0067">ATP-binding</keyword>
<evidence type="ECO:0000256" key="1">
    <source>
        <dbReference type="ARBA" id="ARBA00001946"/>
    </source>
</evidence>
<name>E3MWG0_CAERE</name>
<dbReference type="PROSITE" id="PS50172">
    <property type="entry name" value="BRCT"/>
    <property type="match status" value="1"/>
</dbReference>
<dbReference type="GO" id="GO:0006303">
    <property type="term" value="P:double-strand break repair via nonhomologous end joining"/>
    <property type="evidence" value="ECO:0007669"/>
    <property type="project" value="TreeGrafter"/>
</dbReference>
<dbReference type="HOGENOM" id="CLU_370978_0_0_1"/>
<dbReference type="OMA" id="IFNCELM"/>
<keyword evidence="8" id="KW-0227">DNA damage</keyword>
<feature type="domain" description="ATP-dependent DNA ligase family profile" evidence="16">
    <location>
        <begin position="362"/>
        <end position="495"/>
    </location>
</feature>
<dbReference type="EMBL" id="DS268487">
    <property type="protein sequence ID" value="EFP10622.1"/>
    <property type="molecule type" value="Genomic_DNA"/>
</dbReference>